<gene>
    <name evidence="3" type="ORF">B7H23_00500</name>
</gene>
<keyword evidence="4" id="KW-1185">Reference proteome</keyword>
<evidence type="ECO:0008006" key="5">
    <source>
        <dbReference type="Google" id="ProtNLM"/>
    </source>
</evidence>
<evidence type="ECO:0000256" key="2">
    <source>
        <dbReference type="SAM" id="SignalP"/>
    </source>
</evidence>
<dbReference type="RefSeq" id="WP_094075467.1">
    <property type="nucleotide sequence ID" value="NZ_NBYO01000001.1"/>
</dbReference>
<dbReference type="InterPro" id="IPR009380">
    <property type="entry name" value="DUF1036"/>
</dbReference>
<dbReference type="AlphaFoldDB" id="A0A231UZX8"/>
<protein>
    <recommendedName>
        <fullName evidence="5">DUF1036 domain-containing protein</fullName>
    </recommendedName>
</protein>
<feature type="region of interest" description="Disordered" evidence="1">
    <location>
        <begin position="157"/>
        <end position="185"/>
    </location>
</feature>
<organism evidence="3 4">
    <name type="scientific">Notoacmeibacter marinus</name>
    <dbReference type="NCBI Taxonomy" id="1876515"/>
    <lineage>
        <taxon>Bacteria</taxon>
        <taxon>Pseudomonadati</taxon>
        <taxon>Pseudomonadota</taxon>
        <taxon>Alphaproteobacteria</taxon>
        <taxon>Hyphomicrobiales</taxon>
        <taxon>Notoacmeibacteraceae</taxon>
        <taxon>Notoacmeibacter</taxon>
    </lineage>
</organism>
<dbReference type="Pfam" id="PF06282">
    <property type="entry name" value="DUF1036"/>
    <property type="match status" value="1"/>
</dbReference>
<comment type="caution">
    <text evidence="3">The sequence shown here is derived from an EMBL/GenBank/DDBJ whole genome shotgun (WGS) entry which is preliminary data.</text>
</comment>
<dbReference type="EMBL" id="NBYO01000001">
    <property type="protein sequence ID" value="OXT01498.1"/>
    <property type="molecule type" value="Genomic_DNA"/>
</dbReference>
<reference evidence="4" key="1">
    <citation type="journal article" date="2017" name="Int. J. Syst. Evol. Microbiol.">
        <title>Notoacmeibacter marinus gen. nov., sp. nov., isolated from the gut of a limpet and proposal of Notoacmeibacteraceae fam. nov. in the order Rhizobiales of the class Alphaproteobacteria.</title>
        <authorList>
            <person name="Huang Z."/>
            <person name="Guo F."/>
            <person name="Lai Q."/>
        </authorList>
    </citation>
    <scope>NUCLEOTIDE SEQUENCE [LARGE SCALE GENOMIC DNA]</scope>
    <source>
        <strain evidence="4">XMTR2A4</strain>
    </source>
</reference>
<dbReference type="Proteomes" id="UP000215405">
    <property type="component" value="Unassembled WGS sequence"/>
</dbReference>
<name>A0A231UZX8_9HYPH</name>
<evidence type="ECO:0000256" key="1">
    <source>
        <dbReference type="SAM" id="MobiDB-lite"/>
    </source>
</evidence>
<proteinExistence type="predicted"/>
<evidence type="ECO:0000313" key="4">
    <source>
        <dbReference type="Proteomes" id="UP000215405"/>
    </source>
</evidence>
<feature type="signal peptide" evidence="2">
    <location>
        <begin position="1"/>
        <end position="20"/>
    </location>
</feature>
<evidence type="ECO:0000313" key="3">
    <source>
        <dbReference type="EMBL" id="OXT01498.1"/>
    </source>
</evidence>
<sequence length="383" mass="41733">MRGIIVASAVFLAATGVARAGFEICNDGSVRANVAIGYMGEGDWTSEGWWRIEPGDCKTVLTDELTRTRYYWRATSATGPDWPARKFMFCTVRKPFTIVGDDDCTAWNYRREGFNEIVLTKGTTGFRLRLDDEQRLAALRAEEEGFTTQDSVADVVQSMPPANEPPPTPKRASKQTPAEPFGFSVSGETLTVSGAPPIGSLGEPYTVTGVFQGCEYYDVSMACLLNSGGFTYRAQSNDATPEAMLDAMVDMKTFAQQRWSGDLVAQNGGEVEVTLREVVQLDPDPHGDTRKAVQGEWIDSADPSQRLSLIGNIYSLSYGTGEPETGIFAFSERCDEPVGEGLYLNFYPDSGEASTCYAVSTASTSRLNISQMGMLQGAAYIRP</sequence>
<keyword evidence="2" id="KW-0732">Signal</keyword>
<accession>A0A231UZX8</accession>
<feature type="chain" id="PRO_5012104624" description="DUF1036 domain-containing protein" evidence="2">
    <location>
        <begin position="21"/>
        <end position="383"/>
    </location>
</feature>